<evidence type="ECO:0000313" key="1">
    <source>
        <dbReference type="EMBL" id="QJA57140.1"/>
    </source>
</evidence>
<accession>A0A6M3IHX4</accession>
<protein>
    <submittedName>
        <fullName evidence="1">Uncharacterized protein</fullName>
    </submittedName>
</protein>
<dbReference type="AlphaFoldDB" id="A0A6M3IHX4"/>
<dbReference type="Gene3D" id="2.60.120.260">
    <property type="entry name" value="Galactose-binding domain-like"/>
    <property type="match status" value="1"/>
</dbReference>
<proteinExistence type="predicted"/>
<reference evidence="1" key="1">
    <citation type="submission" date="2020-03" db="EMBL/GenBank/DDBJ databases">
        <title>The deep terrestrial virosphere.</title>
        <authorList>
            <person name="Holmfeldt K."/>
            <person name="Nilsson E."/>
            <person name="Simone D."/>
            <person name="Lopez-Fernandez M."/>
            <person name="Wu X."/>
            <person name="de Brujin I."/>
            <person name="Lundin D."/>
            <person name="Andersson A."/>
            <person name="Bertilsson S."/>
            <person name="Dopson M."/>
        </authorList>
    </citation>
    <scope>NUCLEOTIDE SEQUENCE</scope>
    <source>
        <strain evidence="1">MM415B01704</strain>
    </source>
</reference>
<sequence>MTTPFQTRTRLQIRESIGFALNDMILISASSSVDTTSLIAVYSLFKGGDDEYNGRQVVCVTPAGSIVAAEKSWVSDFNATTKDATVSPAFTANIIVNDLFEMWKVFTVEEVNDAINQAIMDVTKDTLQIKQLTSQYVDSNEYEYNALSDFVGLYQVEYAYSVGTEHTLDTCDSVWTAGSANVTVTADTAFKKLGTASMKAVEDGGSGTNAKLCYKTISSTDLDDCDKVEFWMYSSIALTAGQLQIKLDDTAAIASALEAISIPAMSANTWYRHVLSLANPHTDVDIISIGIFQVADVGAFTFYVDDVRANLSTSKDYRILNPDYWRVIKDTTPYLKLTSDGLGIVGDNTQLRLTGYQLPALLDADATESEIDPGYLINKVTGELMLNHSKSSRLDIQNREKIAQVRLEKAEKDKTGIRFKPAQNVRWVD</sequence>
<dbReference type="EMBL" id="MT141256">
    <property type="protein sequence ID" value="QJA57140.1"/>
    <property type="molecule type" value="Genomic_DNA"/>
</dbReference>
<organism evidence="1">
    <name type="scientific">viral metagenome</name>
    <dbReference type="NCBI Taxonomy" id="1070528"/>
    <lineage>
        <taxon>unclassified sequences</taxon>
        <taxon>metagenomes</taxon>
        <taxon>organismal metagenomes</taxon>
    </lineage>
</organism>
<gene>
    <name evidence="1" type="ORF">MM415B01704_0008</name>
</gene>
<name>A0A6M3IHX4_9ZZZZ</name>